<evidence type="ECO:0000313" key="2">
    <source>
        <dbReference type="Proteomes" id="UP000282311"/>
    </source>
</evidence>
<comment type="caution">
    <text evidence="1">The sequence shown here is derived from an EMBL/GenBank/DDBJ whole genome shotgun (WGS) entry which is preliminary data.</text>
</comment>
<gene>
    <name evidence="1" type="ORF">D7M11_04560</name>
</gene>
<dbReference type="EMBL" id="RBAH01000002">
    <property type="protein sequence ID" value="RKN86289.1"/>
    <property type="molecule type" value="Genomic_DNA"/>
</dbReference>
<reference evidence="1 2" key="1">
    <citation type="journal article" date="2007" name="Int. J. Syst. Evol. Microbiol.">
        <title>Paenibacillus ginsengarvi sp. nov., isolated from soil from ginseng cultivation.</title>
        <authorList>
            <person name="Yoon M.H."/>
            <person name="Ten L.N."/>
            <person name="Im W.T."/>
        </authorList>
    </citation>
    <scope>NUCLEOTIDE SEQUENCE [LARGE SCALE GENOMIC DNA]</scope>
    <source>
        <strain evidence="1 2">KCTC 13059</strain>
    </source>
</reference>
<dbReference type="Proteomes" id="UP000282311">
    <property type="component" value="Unassembled WGS sequence"/>
</dbReference>
<dbReference type="OrthoDB" id="1707228at2"/>
<evidence type="ECO:0000313" key="1">
    <source>
        <dbReference type="EMBL" id="RKN86289.1"/>
    </source>
</evidence>
<sequence>MRPIIRSVLPFAVVIVTAAGCAHNRQESMDNVNIKSQIAEMKLSHNRANGMPKYSEREMNHWIYTTGVPGANGMHYNTRMEVAPDIANQLMGMDAVQSATVLLSDRNAYIAVTAKDGSDLDRDVNVTSTIARKVRAMRPSIANIYVSAEPYFVQKAALLKNDLVAGKPQSALLGEFNMIVQKVFPAGANSSLH</sequence>
<organism evidence="1 2">
    <name type="scientific">Paenibacillus ginsengarvi</name>
    <dbReference type="NCBI Taxonomy" id="400777"/>
    <lineage>
        <taxon>Bacteria</taxon>
        <taxon>Bacillati</taxon>
        <taxon>Bacillota</taxon>
        <taxon>Bacilli</taxon>
        <taxon>Bacillales</taxon>
        <taxon>Paenibacillaceae</taxon>
        <taxon>Paenibacillus</taxon>
    </lineage>
</organism>
<evidence type="ECO:0008006" key="3">
    <source>
        <dbReference type="Google" id="ProtNLM"/>
    </source>
</evidence>
<protein>
    <recommendedName>
        <fullName evidence="3">YhcN/YlaJ family sporulation lipoprotein</fullName>
    </recommendedName>
</protein>
<dbReference type="Pfam" id="PF09580">
    <property type="entry name" value="Spore_YhcN_YlaJ"/>
    <property type="match status" value="1"/>
</dbReference>
<dbReference type="InterPro" id="IPR019076">
    <property type="entry name" value="Spore_lipoprot_YhcN/YlaJ-like"/>
</dbReference>
<keyword evidence="2" id="KW-1185">Reference proteome</keyword>
<accession>A0A3B0CSM1</accession>
<name>A0A3B0CSM1_9BACL</name>
<dbReference type="AlphaFoldDB" id="A0A3B0CSM1"/>
<proteinExistence type="predicted"/>
<dbReference type="PROSITE" id="PS51257">
    <property type="entry name" value="PROKAR_LIPOPROTEIN"/>
    <property type="match status" value="1"/>
</dbReference>